<name>A0ABU9VGC3_9BACI</name>
<dbReference type="EMBL" id="JBCITK010000001">
    <property type="protein sequence ID" value="MEN0642675.1"/>
    <property type="molecule type" value="Genomic_DNA"/>
</dbReference>
<keyword evidence="3" id="KW-1185">Reference proteome</keyword>
<reference evidence="2 3" key="1">
    <citation type="submission" date="2024-03" db="EMBL/GenBank/DDBJ databases">
        <title>Bacilli Hybrid Assemblies.</title>
        <authorList>
            <person name="Kovac J."/>
        </authorList>
    </citation>
    <scope>NUCLEOTIDE SEQUENCE [LARGE SCALE GENOMIC DNA]</scope>
    <source>
        <strain evidence="2 3">FSL R7-0666</strain>
    </source>
</reference>
<dbReference type="Proteomes" id="UP001418796">
    <property type="component" value="Unassembled WGS sequence"/>
</dbReference>
<protein>
    <submittedName>
        <fullName evidence="2">Uncharacterized protein</fullName>
    </submittedName>
</protein>
<gene>
    <name evidence="2" type="ORF">MKY91_05820</name>
</gene>
<organism evidence="2 3">
    <name type="scientific">Alkalicoccobacillus gibsonii</name>
    <dbReference type="NCBI Taxonomy" id="79881"/>
    <lineage>
        <taxon>Bacteria</taxon>
        <taxon>Bacillati</taxon>
        <taxon>Bacillota</taxon>
        <taxon>Bacilli</taxon>
        <taxon>Bacillales</taxon>
        <taxon>Bacillaceae</taxon>
        <taxon>Alkalicoccobacillus</taxon>
    </lineage>
</organism>
<evidence type="ECO:0000313" key="3">
    <source>
        <dbReference type="Proteomes" id="UP001418796"/>
    </source>
</evidence>
<comment type="caution">
    <text evidence="2">The sequence shown here is derived from an EMBL/GenBank/DDBJ whole genome shotgun (WGS) entry which is preliminary data.</text>
</comment>
<accession>A0ABU9VGC3</accession>
<feature type="transmembrane region" description="Helical" evidence="1">
    <location>
        <begin position="64"/>
        <end position="87"/>
    </location>
</feature>
<keyword evidence="1" id="KW-0812">Transmembrane</keyword>
<keyword evidence="1" id="KW-1133">Transmembrane helix</keyword>
<sequence>MNKEIFKYFMFGSVGLTVVGLILILSSTSLGMGMADSWINSFMNKFPEESIEFSELELRRTMHIQQIMVIGSILFFVGLLTTFVTLFRRFAK</sequence>
<evidence type="ECO:0000313" key="2">
    <source>
        <dbReference type="EMBL" id="MEN0642675.1"/>
    </source>
</evidence>
<proteinExistence type="predicted"/>
<evidence type="ECO:0000256" key="1">
    <source>
        <dbReference type="SAM" id="Phobius"/>
    </source>
</evidence>
<dbReference type="RefSeq" id="WP_343129757.1">
    <property type="nucleotide sequence ID" value="NZ_JBCITK010000001.1"/>
</dbReference>
<keyword evidence="1" id="KW-0472">Membrane</keyword>